<feature type="compositionally biased region" description="Polar residues" evidence="1">
    <location>
        <begin position="14"/>
        <end position="23"/>
    </location>
</feature>
<comment type="caution">
    <text evidence="2">The sequence shown here is derived from an EMBL/GenBank/DDBJ whole genome shotgun (WGS) entry which is preliminary data.</text>
</comment>
<dbReference type="EMBL" id="JABBWE010000102">
    <property type="protein sequence ID" value="KAG1785837.1"/>
    <property type="molecule type" value="Genomic_DNA"/>
</dbReference>
<protein>
    <recommendedName>
        <fullName evidence="4">N-acetyltransferase domain-containing protein</fullName>
    </recommendedName>
</protein>
<dbReference type="Proteomes" id="UP000719766">
    <property type="component" value="Unassembled WGS sequence"/>
</dbReference>
<proteinExistence type="predicted"/>
<keyword evidence="3" id="KW-1185">Reference proteome</keyword>
<accession>A0A9P7DB90</accession>
<gene>
    <name evidence="2" type="ORF">HD556DRAFT_1434953</name>
</gene>
<dbReference type="OrthoDB" id="2019666at2759"/>
<reference evidence="2" key="1">
    <citation type="journal article" date="2020" name="New Phytol.">
        <title>Comparative genomics reveals dynamic genome evolution in host specialist ectomycorrhizal fungi.</title>
        <authorList>
            <person name="Lofgren L.A."/>
            <person name="Nguyen N.H."/>
            <person name="Vilgalys R."/>
            <person name="Ruytinx J."/>
            <person name="Liao H.L."/>
            <person name="Branco S."/>
            <person name="Kuo A."/>
            <person name="LaButti K."/>
            <person name="Lipzen A."/>
            <person name="Andreopoulos W."/>
            <person name="Pangilinan J."/>
            <person name="Riley R."/>
            <person name="Hundley H."/>
            <person name="Na H."/>
            <person name="Barry K."/>
            <person name="Grigoriev I.V."/>
            <person name="Stajich J.E."/>
            <person name="Kennedy P.G."/>
        </authorList>
    </citation>
    <scope>NUCLEOTIDE SEQUENCE</scope>
    <source>
        <strain evidence="2">S12</strain>
    </source>
</reference>
<dbReference type="AlphaFoldDB" id="A0A9P7DB90"/>
<dbReference type="RefSeq" id="XP_041153320.1">
    <property type="nucleotide sequence ID" value="XM_041305378.1"/>
</dbReference>
<name>A0A9P7DB90_9AGAM</name>
<evidence type="ECO:0000313" key="2">
    <source>
        <dbReference type="EMBL" id="KAG1785837.1"/>
    </source>
</evidence>
<evidence type="ECO:0000313" key="3">
    <source>
        <dbReference type="Proteomes" id="UP000719766"/>
    </source>
</evidence>
<dbReference type="GeneID" id="64599142"/>
<sequence length="294" mass="32300">MSSPVTPPNRRLTLPSNPTSPSNASFSYRITVGNKVSEDTLKACAELFSSNYGIWGDEASKISSFTKAGQKVKMTGARLRAQCLSHPENTVLVTCHLQVDPSESERPKLCGHAFASMWNYGENKIGWVTQLVVDEAVRQRYVATQLLQTLKVHAPFSRINIVGLVSSHPAACNALAKYAAADLKDVDLDFIRAHRDPHGSLRAHAKGILQSSPISYLNDAQLRGTLFEDVCRNGSISSVFTQFYVDHAEPLRVLSHYQNKGQWCLGELADGHEFLAIFPIVPVSPISPIRLQAS</sequence>
<feature type="region of interest" description="Disordered" evidence="1">
    <location>
        <begin position="1"/>
        <end position="23"/>
    </location>
</feature>
<organism evidence="2 3">
    <name type="scientific">Suillus plorans</name>
    <dbReference type="NCBI Taxonomy" id="116603"/>
    <lineage>
        <taxon>Eukaryota</taxon>
        <taxon>Fungi</taxon>
        <taxon>Dikarya</taxon>
        <taxon>Basidiomycota</taxon>
        <taxon>Agaricomycotina</taxon>
        <taxon>Agaricomycetes</taxon>
        <taxon>Agaricomycetidae</taxon>
        <taxon>Boletales</taxon>
        <taxon>Suillineae</taxon>
        <taxon>Suillaceae</taxon>
        <taxon>Suillus</taxon>
    </lineage>
</organism>
<evidence type="ECO:0000256" key="1">
    <source>
        <dbReference type="SAM" id="MobiDB-lite"/>
    </source>
</evidence>
<evidence type="ECO:0008006" key="4">
    <source>
        <dbReference type="Google" id="ProtNLM"/>
    </source>
</evidence>